<evidence type="ECO:0000256" key="2">
    <source>
        <dbReference type="SAM" id="MobiDB-lite"/>
    </source>
</evidence>
<sequence>MPPKAAAKKEAAKKEEPPKEEPKAPPPPKREAPKLDDGVMEDFKDWYTLFDEIGDGKIYGRQIGDVLRSFGENPTVSLCQQFINEIGDDKRIDFDTFLPYLGETMKFRDPFDNHEAFQECLKCYDKDGIGVIDSAAFRHGLSYLGEKLKDEEIEELMSGLEDGDSRINIEEFCTFLLKEGKDATEEPKEEKK</sequence>
<dbReference type="InterPro" id="IPR011992">
    <property type="entry name" value="EF-hand-dom_pair"/>
</dbReference>
<accession>A0A8K0EBM5</accession>
<keyword evidence="1" id="KW-0677">Repeat</keyword>
<dbReference type="AlphaFoldDB" id="A0A8K0EBM5"/>
<dbReference type="InterPro" id="IPR050230">
    <property type="entry name" value="CALM/Myosin/TropC-like"/>
</dbReference>
<organism evidence="4 5">
    <name type="scientific">Branchiostoma lanceolatum</name>
    <name type="common">Common lancelet</name>
    <name type="synonym">Amphioxus lanceolatum</name>
    <dbReference type="NCBI Taxonomy" id="7740"/>
    <lineage>
        <taxon>Eukaryota</taxon>
        <taxon>Metazoa</taxon>
        <taxon>Chordata</taxon>
        <taxon>Cephalochordata</taxon>
        <taxon>Leptocardii</taxon>
        <taxon>Amphioxiformes</taxon>
        <taxon>Branchiostomatidae</taxon>
        <taxon>Branchiostoma</taxon>
    </lineage>
</organism>
<dbReference type="EMBL" id="OV696699">
    <property type="protein sequence ID" value="CAH1245209.1"/>
    <property type="molecule type" value="Genomic_DNA"/>
</dbReference>
<protein>
    <submittedName>
        <fullName evidence="4">MYL6B protein</fullName>
    </submittedName>
</protein>
<dbReference type="SUPFAM" id="SSF47473">
    <property type="entry name" value="EF-hand"/>
    <property type="match status" value="1"/>
</dbReference>
<dbReference type="FunFam" id="1.10.238.10:FF:000178">
    <property type="entry name" value="Calmodulin-2 A"/>
    <property type="match status" value="1"/>
</dbReference>
<proteinExistence type="predicted"/>
<evidence type="ECO:0000313" key="4">
    <source>
        <dbReference type="EMBL" id="CAH1245209.1"/>
    </source>
</evidence>
<dbReference type="OrthoDB" id="10014217at2759"/>
<dbReference type="PANTHER" id="PTHR23048">
    <property type="entry name" value="MYOSIN LIGHT CHAIN 1, 3"/>
    <property type="match status" value="1"/>
</dbReference>
<evidence type="ECO:0000313" key="5">
    <source>
        <dbReference type="Proteomes" id="UP000838412"/>
    </source>
</evidence>
<dbReference type="PROSITE" id="PS50222">
    <property type="entry name" value="EF_HAND_2"/>
    <property type="match status" value="1"/>
</dbReference>
<feature type="compositionally biased region" description="Basic and acidic residues" evidence="2">
    <location>
        <begin position="7"/>
        <end position="37"/>
    </location>
</feature>
<evidence type="ECO:0000256" key="1">
    <source>
        <dbReference type="ARBA" id="ARBA00022737"/>
    </source>
</evidence>
<feature type="domain" description="EF-hand" evidence="3">
    <location>
        <begin position="112"/>
        <end position="147"/>
    </location>
</feature>
<evidence type="ECO:0000259" key="3">
    <source>
        <dbReference type="PROSITE" id="PS50222"/>
    </source>
</evidence>
<dbReference type="PANTHER" id="PTHR23048:SF49">
    <property type="entry name" value="FI08416P-RELATED"/>
    <property type="match status" value="1"/>
</dbReference>
<dbReference type="Proteomes" id="UP000838412">
    <property type="component" value="Chromosome 14"/>
</dbReference>
<gene>
    <name evidence="4" type="primary">MYL6B</name>
    <name evidence="4" type="ORF">BLAG_LOCUS7623</name>
</gene>
<keyword evidence="5" id="KW-1185">Reference proteome</keyword>
<dbReference type="Gene3D" id="1.10.238.10">
    <property type="entry name" value="EF-hand"/>
    <property type="match status" value="2"/>
</dbReference>
<name>A0A8K0EBM5_BRALA</name>
<reference evidence="4" key="1">
    <citation type="submission" date="2022-01" db="EMBL/GenBank/DDBJ databases">
        <authorList>
            <person name="Braso-Vives M."/>
        </authorList>
    </citation>
    <scope>NUCLEOTIDE SEQUENCE</scope>
</reference>
<dbReference type="GO" id="GO:0016460">
    <property type="term" value="C:myosin II complex"/>
    <property type="evidence" value="ECO:0007669"/>
    <property type="project" value="TreeGrafter"/>
</dbReference>
<dbReference type="CDD" id="cd00051">
    <property type="entry name" value="EFh"/>
    <property type="match status" value="1"/>
</dbReference>
<feature type="region of interest" description="Disordered" evidence="2">
    <location>
        <begin position="1"/>
        <end position="37"/>
    </location>
</feature>
<dbReference type="InterPro" id="IPR002048">
    <property type="entry name" value="EF_hand_dom"/>
</dbReference>
<dbReference type="GO" id="GO:0005509">
    <property type="term" value="F:calcium ion binding"/>
    <property type="evidence" value="ECO:0007669"/>
    <property type="project" value="InterPro"/>
</dbReference>